<feature type="binding site" evidence="4">
    <location>
        <position position="599"/>
    </location>
    <ligand>
        <name>AMP</name>
        <dbReference type="ChEBI" id="CHEBI:456215"/>
    </ligand>
</feature>
<evidence type="ECO:0000256" key="2">
    <source>
        <dbReference type="ARBA" id="ARBA00022801"/>
    </source>
</evidence>
<dbReference type="PROSITE" id="PS00126">
    <property type="entry name" value="PDEASE_I_1"/>
    <property type="match status" value="1"/>
</dbReference>
<feature type="active site" description="Proton donor" evidence="3">
    <location>
        <position position="440"/>
    </location>
</feature>
<dbReference type="PRINTS" id="PR00387">
    <property type="entry name" value="PDIESTERASE1"/>
</dbReference>
<comment type="cofactor">
    <cofactor evidence="6">
        <name>a divalent metal cation</name>
        <dbReference type="ChEBI" id="CHEBI:60240"/>
    </cofactor>
    <text evidence="6">Binds 2 divalent metal cations per subunit. Site 1 may preferentially bind zinc ions, while site 2 has a preference for magnesium and/or manganese ions.</text>
</comment>
<evidence type="ECO:0000256" key="4">
    <source>
        <dbReference type="PIRSR" id="PIRSR623088-2"/>
    </source>
</evidence>
<dbReference type="GO" id="GO:0007165">
    <property type="term" value="P:signal transduction"/>
    <property type="evidence" value="ECO:0007669"/>
    <property type="project" value="InterPro"/>
</dbReference>
<evidence type="ECO:0000256" key="3">
    <source>
        <dbReference type="PIRSR" id="PIRSR623088-1"/>
    </source>
</evidence>
<organism evidence="8">
    <name type="scientific">Hanusia phi</name>
    <dbReference type="NCBI Taxonomy" id="3032"/>
    <lineage>
        <taxon>Eukaryota</taxon>
        <taxon>Cryptophyceae</taxon>
        <taxon>Pyrenomonadales</taxon>
        <taxon>Geminigeraceae</taxon>
        <taxon>Hanusia</taxon>
    </lineage>
</organism>
<name>A0A7S0I4G1_9CRYP</name>
<feature type="binding site" evidence="5">
    <location>
        <position position="480"/>
    </location>
    <ligand>
        <name>Zn(2+)</name>
        <dbReference type="ChEBI" id="CHEBI:29105"/>
        <label>1</label>
    </ligand>
</feature>
<feature type="binding site" evidence="5">
    <location>
        <position position="599"/>
    </location>
    <ligand>
        <name>Zn(2+)</name>
        <dbReference type="ChEBI" id="CHEBI:29105"/>
        <label>1</label>
    </ligand>
</feature>
<evidence type="ECO:0000313" key="8">
    <source>
        <dbReference type="EMBL" id="CAD8510648.1"/>
    </source>
</evidence>
<gene>
    <name evidence="8" type="ORF">HPHI1048_LOCUS24873</name>
</gene>
<dbReference type="GO" id="GO:0004114">
    <property type="term" value="F:3',5'-cyclic-nucleotide phosphodiesterase activity"/>
    <property type="evidence" value="ECO:0007669"/>
    <property type="project" value="InterPro"/>
</dbReference>
<feature type="binding site" evidence="5">
    <location>
        <position position="481"/>
    </location>
    <ligand>
        <name>Zn(2+)</name>
        <dbReference type="ChEBI" id="CHEBI:29105"/>
        <label>2</label>
    </ligand>
</feature>
<keyword evidence="2 6" id="KW-0378">Hydrolase</keyword>
<dbReference type="InterPro" id="IPR003607">
    <property type="entry name" value="HD/PDEase_dom"/>
</dbReference>
<feature type="binding site" evidence="5">
    <location>
        <position position="444"/>
    </location>
    <ligand>
        <name>Zn(2+)</name>
        <dbReference type="ChEBI" id="CHEBI:29105"/>
        <label>1</label>
    </ligand>
</feature>
<dbReference type="InterPro" id="IPR036971">
    <property type="entry name" value="PDEase_catalytic_dom_sf"/>
</dbReference>
<comment type="similarity">
    <text evidence="6">Belongs to the cyclic nucleotide phosphodiesterase family.</text>
</comment>
<dbReference type="PANTHER" id="PTHR11347">
    <property type="entry name" value="CYCLIC NUCLEOTIDE PHOSPHODIESTERASE"/>
    <property type="match status" value="1"/>
</dbReference>
<dbReference type="InterPro" id="IPR002073">
    <property type="entry name" value="PDEase_catalytic_dom"/>
</dbReference>
<evidence type="ECO:0000259" key="7">
    <source>
        <dbReference type="PROSITE" id="PS51845"/>
    </source>
</evidence>
<reference evidence="8" key="1">
    <citation type="submission" date="2021-01" db="EMBL/GenBank/DDBJ databases">
        <authorList>
            <person name="Corre E."/>
            <person name="Pelletier E."/>
            <person name="Niang G."/>
            <person name="Scheremetjew M."/>
            <person name="Finn R."/>
            <person name="Kale V."/>
            <person name="Holt S."/>
            <person name="Cochrane G."/>
            <person name="Meng A."/>
            <person name="Brown T."/>
            <person name="Cohen L."/>
        </authorList>
    </citation>
    <scope>NUCLEOTIDE SEQUENCE</scope>
    <source>
        <strain evidence="8">CCMP325</strain>
    </source>
</reference>
<feature type="binding site" evidence="5">
    <location>
        <position position="481"/>
    </location>
    <ligand>
        <name>Zn(2+)</name>
        <dbReference type="ChEBI" id="CHEBI:29105"/>
        <label>1</label>
    </ligand>
</feature>
<dbReference type="SUPFAM" id="SSF109604">
    <property type="entry name" value="HD-domain/PDEase-like"/>
    <property type="match status" value="1"/>
</dbReference>
<feature type="binding site" evidence="4">
    <location>
        <position position="481"/>
    </location>
    <ligand>
        <name>AMP</name>
        <dbReference type="ChEBI" id="CHEBI:456215"/>
    </ligand>
</feature>
<feature type="binding site" evidence="4">
    <location>
        <position position="650"/>
    </location>
    <ligand>
        <name>AMP</name>
        <dbReference type="ChEBI" id="CHEBI:456215"/>
    </ligand>
</feature>
<dbReference type="Gene3D" id="1.10.1300.10">
    <property type="entry name" value="3'5'-cyclic nucleotide phosphodiesterase, catalytic domain"/>
    <property type="match status" value="1"/>
</dbReference>
<dbReference type="EMBL" id="HBEO01036692">
    <property type="protein sequence ID" value="CAD8510648.1"/>
    <property type="molecule type" value="Transcribed_RNA"/>
</dbReference>
<feature type="binding site" evidence="4">
    <location>
        <begin position="440"/>
        <end position="444"/>
    </location>
    <ligand>
        <name>AMP</name>
        <dbReference type="ChEBI" id="CHEBI:456215"/>
    </ligand>
</feature>
<dbReference type="InterPro" id="IPR023088">
    <property type="entry name" value="PDEase"/>
</dbReference>
<evidence type="ECO:0000256" key="5">
    <source>
        <dbReference type="PIRSR" id="PIRSR623088-3"/>
    </source>
</evidence>
<sequence length="699" mass="79699">MAETVLAKTGIVQEPSCLELEKTNALDAAPLLISIVNFAQPPKNLWANSSYLKEKGLDLQAFIAKDPCQNDTPEVKFKHDEVYQLVQVEHNVVVERSHNEKTMSHGEVICSPIIFKSSTTPEEGEKAVMITRLPQDLQKQLDSHMRYMTFLLECSPYPMGFFTFDGHLITSNPAAVAAFGDTIWLQSDIFGMKDAHERHGLADPEKCNHQSNKAHPQTERRTAYMKMMEALVEDGSTYEVDIPLKKKLDDRAEETWYCRVFAQRQKDPFTGEPIIMVSHKNVTDLRKVEGELGRMELSALTQKDLIQHDSDVAGSLAVLLGEDWKFVYDNPGRESALSVHKSSEGSSSPRSLLSAVSADYGSSSLIADQLQGLRAVLDTADDWHFNVFDLEREADGLPLQVICWHVFTKHNLIEEFKLDQVKLMNFFRAIESGMQDNPYHNGTHVADVVQSMHCLLLKGGLSQFVGKMEILAGLFSACIHDFEHIGFNNDFLIKTQHDWAIDSNDKSPNENHHLISAFRILRQDDFNFLHRMPEAQRNQFRKMVIELVLATDMGEHMAIVSKLKSNLLKRMENPDDQIEDEPPESLRILVLQGAIKVADIGHVYADRDVHIRWAERLEEEMWRQGDLEKHRDLKVSFLMDREKPGVTRSQPGFVDFVVLPLFETWAACFPKCQVLVDRVQANCDHWKEMEKQWNMATKT</sequence>
<dbReference type="Pfam" id="PF00233">
    <property type="entry name" value="PDEase_I"/>
    <property type="match status" value="1"/>
</dbReference>
<evidence type="ECO:0000256" key="6">
    <source>
        <dbReference type="RuleBase" id="RU363067"/>
    </source>
</evidence>
<feature type="domain" description="PDEase" evidence="7">
    <location>
        <begin position="365"/>
        <end position="693"/>
    </location>
</feature>
<dbReference type="AlphaFoldDB" id="A0A7S0I4G1"/>
<dbReference type="GO" id="GO:0046872">
    <property type="term" value="F:metal ion binding"/>
    <property type="evidence" value="ECO:0007669"/>
    <property type="project" value="UniProtKB-KW"/>
</dbReference>
<protein>
    <recommendedName>
        <fullName evidence="6">Phosphodiesterase</fullName>
        <ecNumber evidence="6">3.1.4.-</ecNumber>
    </recommendedName>
</protein>
<evidence type="ECO:0000256" key="1">
    <source>
        <dbReference type="ARBA" id="ARBA00022723"/>
    </source>
</evidence>
<proteinExistence type="inferred from homology"/>
<dbReference type="EC" id="3.1.4.-" evidence="6"/>
<keyword evidence="1 5" id="KW-0479">Metal-binding</keyword>
<dbReference type="InterPro" id="IPR023174">
    <property type="entry name" value="PDEase_CS"/>
</dbReference>
<dbReference type="PROSITE" id="PS51845">
    <property type="entry name" value="PDEASE_I_2"/>
    <property type="match status" value="1"/>
</dbReference>
<dbReference type="CDD" id="cd00077">
    <property type="entry name" value="HDc"/>
    <property type="match status" value="1"/>
</dbReference>
<accession>A0A7S0I4G1</accession>